<feature type="region of interest" description="Disordered" evidence="10">
    <location>
        <begin position="1"/>
        <end position="71"/>
    </location>
</feature>
<keyword evidence="9" id="KW-0539">Nucleus</keyword>
<evidence type="ECO:0000256" key="10">
    <source>
        <dbReference type="SAM" id="MobiDB-lite"/>
    </source>
</evidence>
<evidence type="ECO:0000313" key="12">
    <source>
        <dbReference type="EMBL" id="KQJ88175.1"/>
    </source>
</evidence>
<feature type="compositionally biased region" description="Low complexity" evidence="10">
    <location>
        <begin position="1"/>
        <end position="17"/>
    </location>
</feature>
<keyword evidence="5" id="KW-0597">Phosphoprotein</keyword>
<feature type="compositionally biased region" description="Basic and acidic residues" evidence="10">
    <location>
        <begin position="352"/>
        <end position="362"/>
    </location>
</feature>
<reference evidence="12" key="2">
    <citation type="submission" date="2017-06" db="EMBL/GenBank/DDBJ databases">
        <title>WGS assembly of Brachypodium distachyon.</title>
        <authorList>
            <consortium name="The International Brachypodium Initiative"/>
            <person name="Lucas S."/>
            <person name="Harmon-Smith M."/>
            <person name="Lail K."/>
            <person name="Tice H."/>
            <person name="Grimwood J."/>
            <person name="Bruce D."/>
            <person name="Barry K."/>
            <person name="Shu S."/>
            <person name="Lindquist E."/>
            <person name="Wang M."/>
            <person name="Pitluck S."/>
            <person name="Vogel J.P."/>
            <person name="Garvin D.F."/>
            <person name="Mockler T.C."/>
            <person name="Schmutz J."/>
            <person name="Rokhsar D."/>
            <person name="Bevan M.W."/>
        </authorList>
    </citation>
    <scope>NUCLEOTIDE SEQUENCE</scope>
    <source>
        <strain evidence="12">Bd21</strain>
    </source>
</reference>
<feature type="region of interest" description="Disordered" evidence="10">
    <location>
        <begin position="297"/>
        <end position="326"/>
    </location>
</feature>
<evidence type="ECO:0000256" key="8">
    <source>
        <dbReference type="ARBA" id="ARBA00023163"/>
    </source>
</evidence>
<dbReference type="PANTHER" id="PTHR31169:SF23">
    <property type="entry name" value="OS03G0572250 PROTEIN"/>
    <property type="match status" value="1"/>
</dbReference>
<dbReference type="RefSeq" id="XP_014757494.1">
    <property type="nucleotide sequence ID" value="XM_014902008.2"/>
</dbReference>
<protein>
    <recommendedName>
        <fullName evidence="11">Zinc-finger domain-containing protein</fullName>
    </recommendedName>
</protein>
<evidence type="ECO:0000259" key="11">
    <source>
        <dbReference type="Pfam" id="PF10497"/>
    </source>
</evidence>
<keyword evidence="14" id="KW-1185">Reference proteome</keyword>
<dbReference type="Gramene" id="KQJ88175">
    <property type="protein sequence ID" value="KQJ88175"/>
    <property type="gene ID" value="BRADI_4g16180v3"/>
</dbReference>
<gene>
    <name evidence="13" type="primary">LOC100836286</name>
    <name evidence="12" type="ORF">BRADI_4g16180v3</name>
</gene>
<feature type="compositionally biased region" description="Low complexity" evidence="10">
    <location>
        <begin position="297"/>
        <end position="323"/>
    </location>
</feature>
<evidence type="ECO:0000256" key="3">
    <source>
        <dbReference type="ARBA" id="ARBA00022490"/>
    </source>
</evidence>
<keyword evidence="3" id="KW-0963">Cytoplasm</keyword>
<dbReference type="eggNOG" id="ENOG502QWH1">
    <property type="taxonomic scope" value="Eukaryota"/>
</dbReference>
<dbReference type="KEGG" id="bdi:100836286"/>
<dbReference type="InterPro" id="IPR040221">
    <property type="entry name" value="CDCA7/CDA7L"/>
</dbReference>
<dbReference type="PANTHER" id="PTHR31169">
    <property type="entry name" value="OS05G0300700 PROTEIN"/>
    <property type="match status" value="1"/>
</dbReference>
<dbReference type="HOGENOM" id="CLU_032607_2_1_1"/>
<evidence type="ECO:0000313" key="14">
    <source>
        <dbReference type="Proteomes" id="UP000008810"/>
    </source>
</evidence>
<feature type="region of interest" description="Disordered" evidence="10">
    <location>
        <begin position="343"/>
        <end position="362"/>
    </location>
</feature>
<dbReference type="Proteomes" id="UP000008810">
    <property type="component" value="Chromosome 4"/>
</dbReference>
<reference evidence="13" key="3">
    <citation type="submission" date="2018-08" db="UniProtKB">
        <authorList>
            <consortium name="EnsemblPlants"/>
        </authorList>
    </citation>
    <scope>IDENTIFICATION</scope>
    <source>
        <strain evidence="13">cv. Bd21</strain>
    </source>
</reference>
<comment type="subcellular location">
    <subcellularLocation>
        <location evidence="2">Cytoplasm</location>
    </subcellularLocation>
    <subcellularLocation>
        <location evidence="1">Nucleus</location>
    </subcellularLocation>
</comment>
<feature type="region of interest" description="Disordered" evidence="10">
    <location>
        <begin position="437"/>
        <end position="470"/>
    </location>
</feature>
<keyword evidence="6" id="KW-0832">Ubl conjugation</keyword>
<dbReference type="GO" id="GO:0006355">
    <property type="term" value="P:regulation of DNA-templated transcription"/>
    <property type="evidence" value="ECO:0007669"/>
    <property type="project" value="InterPro"/>
</dbReference>
<keyword evidence="7" id="KW-0805">Transcription regulation</keyword>
<accession>I1IL13</accession>
<dbReference type="Pfam" id="PF10497">
    <property type="entry name" value="zf-4CXXC_R1"/>
    <property type="match status" value="1"/>
</dbReference>
<keyword evidence="8" id="KW-0804">Transcription</keyword>
<proteinExistence type="predicted"/>
<evidence type="ECO:0000256" key="2">
    <source>
        <dbReference type="ARBA" id="ARBA00004496"/>
    </source>
</evidence>
<dbReference type="GO" id="GO:0005634">
    <property type="term" value="C:nucleus"/>
    <property type="evidence" value="ECO:0000318"/>
    <property type="project" value="GO_Central"/>
</dbReference>
<evidence type="ECO:0000256" key="7">
    <source>
        <dbReference type="ARBA" id="ARBA00023015"/>
    </source>
</evidence>
<dbReference type="EMBL" id="CM000883">
    <property type="protein sequence ID" value="KQJ88175.1"/>
    <property type="molecule type" value="Genomic_DNA"/>
</dbReference>
<dbReference type="OMA" id="HHTRCCK"/>
<evidence type="ECO:0000256" key="1">
    <source>
        <dbReference type="ARBA" id="ARBA00004123"/>
    </source>
</evidence>
<reference evidence="12 13" key="1">
    <citation type="journal article" date="2010" name="Nature">
        <title>Genome sequencing and analysis of the model grass Brachypodium distachyon.</title>
        <authorList>
            <consortium name="International Brachypodium Initiative"/>
        </authorList>
    </citation>
    <scope>NUCLEOTIDE SEQUENCE [LARGE SCALE GENOMIC DNA]</scope>
    <source>
        <strain evidence="12">Bd21</strain>
        <strain evidence="13">cv. Bd21</strain>
    </source>
</reference>
<dbReference type="InterPro" id="IPR018866">
    <property type="entry name" value="Znf-4CXXC_R1"/>
</dbReference>
<evidence type="ECO:0000256" key="4">
    <source>
        <dbReference type="ARBA" id="ARBA00022499"/>
    </source>
</evidence>
<name>I1IL13_BRADI</name>
<evidence type="ECO:0000313" key="13">
    <source>
        <dbReference type="EnsemblPlants" id="KQJ88175"/>
    </source>
</evidence>
<dbReference type="GeneID" id="100836286"/>
<evidence type="ECO:0000256" key="6">
    <source>
        <dbReference type="ARBA" id="ARBA00022843"/>
    </source>
</evidence>
<evidence type="ECO:0000256" key="9">
    <source>
        <dbReference type="ARBA" id="ARBA00023242"/>
    </source>
</evidence>
<sequence length="470" mass="51697">MVSTRATATTDPLAAALPKRRGRPPKVPLTSEAKAAEEEPPPRSPSPVSPLAAAAESYEREREARIRENMERMQQLGLLDLATRFNQSATPSGRRRWQRKPETPGSDGAAPRMKPANPTPTRRSLRLKDVEPVSYVEIRTKVEKDLEGGSSFSIEEGCKEEVYTEEHEKLLGTCETPWTLFVDGYGKDGKRIYDQARGQTCHQCRQKTLGHHTRCCKCQIVQGQFCGDCLYMRYGENVLEANSNPNWTCPVCRGICNCSICRTKKGWFPTGNAYRKVVRLGYKSVAHYLIETQRSSATSGDSSSAYSSNELPSSKSETSSVSEHAPVVKEGLKDADLSSKVMNDVGANDQNKGNEKPAAKDEAKALGKITDVCKDADLSSEVMNEVGEIDHNEGNEKSAVKDEAKALVKITDICKDDGKSESVTSDSLECQASQDIGCVTPSKPERKKRKLVERSPDCVASRLRSRSAKS</sequence>
<dbReference type="OrthoDB" id="298344at2759"/>
<keyword evidence="4" id="KW-1017">Isopeptide bond</keyword>
<feature type="region of interest" description="Disordered" evidence="10">
    <location>
        <begin position="87"/>
        <end position="123"/>
    </location>
</feature>
<feature type="domain" description="Zinc-finger" evidence="11">
    <location>
        <begin position="193"/>
        <end position="289"/>
    </location>
</feature>
<dbReference type="AlphaFoldDB" id="I1IL13"/>
<organism evidence="12">
    <name type="scientific">Brachypodium distachyon</name>
    <name type="common">Purple false brome</name>
    <name type="synonym">Trachynia distachya</name>
    <dbReference type="NCBI Taxonomy" id="15368"/>
    <lineage>
        <taxon>Eukaryota</taxon>
        <taxon>Viridiplantae</taxon>
        <taxon>Streptophyta</taxon>
        <taxon>Embryophyta</taxon>
        <taxon>Tracheophyta</taxon>
        <taxon>Spermatophyta</taxon>
        <taxon>Magnoliopsida</taxon>
        <taxon>Liliopsida</taxon>
        <taxon>Poales</taxon>
        <taxon>Poaceae</taxon>
        <taxon>BOP clade</taxon>
        <taxon>Pooideae</taxon>
        <taxon>Stipodae</taxon>
        <taxon>Brachypodieae</taxon>
        <taxon>Brachypodium</taxon>
    </lineage>
</organism>
<dbReference type="GO" id="GO:0005737">
    <property type="term" value="C:cytoplasm"/>
    <property type="evidence" value="ECO:0007669"/>
    <property type="project" value="UniProtKB-SubCell"/>
</dbReference>
<dbReference type="EnsemblPlants" id="KQJ88175">
    <property type="protein sequence ID" value="KQJ88175"/>
    <property type="gene ID" value="BRADI_4g16180v3"/>
</dbReference>
<evidence type="ECO:0000256" key="5">
    <source>
        <dbReference type="ARBA" id="ARBA00022553"/>
    </source>
</evidence>
<feature type="compositionally biased region" description="Basic and acidic residues" evidence="10">
    <location>
        <begin position="57"/>
        <end position="71"/>
    </location>
</feature>